<dbReference type="EMBL" id="JBGFFX010000001">
    <property type="protein sequence ID" value="MEY8769159.1"/>
    <property type="molecule type" value="Genomic_DNA"/>
</dbReference>
<evidence type="ECO:0000313" key="2">
    <source>
        <dbReference type="Proteomes" id="UP001565243"/>
    </source>
</evidence>
<organism evidence="1 2">
    <name type="scientific">Erwinia aeris</name>
    <dbReference type="NCBI Taxonomy" id="3239803"/>
    <lineage>
        <taxon>Bacteria</taxon>
        <taxon>Pseudomonadati</taxon>
        <taxon>Pseudomonadota</taxon>
        <taxon>Gammaproteobacteria</taxon>
        <taxon>Enterobacterales</taxon>
        <taxon>Erwiniaceae</taxon>
        <taxon>Erwinia</taxon>
    </lineage>
</organism>
<dbReference type="Proteomes" id="UP001565243">
    <property type="component" value="Unassembled WGS sequence"/>
</dbReference>
<keyword evidence="2" id="KW-1185">Reference proteome</keyword>
<dbReference type="RefSeq" id="WP_253453870.1">
    <property type="nucleotide sequence ID" value="NZ_JBGFFX010000001.1"/>
</dbReference>
<accession>A0ABV4E2Q9</accession>
<reference evidence="1 2" key="1">
    <citation type="submission" date="2024-07" db="EMBL/GenBank/DDBJ databases">
        <authorList>
            <person name="Hebao G."/>
        </authorList>
    </citation>
    <scope>NUCLEOTIDE SEQUENCE [LARGE SCALE GENOMIC DNA]</scope>
    <source>
        <strain evidence="1 2">ACCC 02193</strain>
    </source>
</reference>
<protein>
    <submittedName>
        <fullName evidence="1">Uncharacterized protein</fullName>
    </submittedName>
</protein>
<name>A0ABV4E2Q9_9GAMM</name>
<proteinExistence type="predicted"/>
<gene>
    <name evidence="1" type="ORF">AB6T85_01715</name>
</gene>
<sequence>MQTETVQTDELEGKALEWAVLKAIGGAWPKGAATTWDKAGYLISNLNIFLSSGGHKQMFIAYLDERAPSVGKTLPEAVYRAVVHASIGSWISVPVSILKA</sequence>
<comment type="caution">
    <text evidence="1">The sequence shown here is derived from an EMBL/GenBank/DDBJ whole genome shotgun (WGS) entry which is preliminary data.</text>
</comment>
<evidence type="ECO:0000313" key="1">
    <source>
        <dbReference type="EMBL" id="MEY8769159.1"/>
    </source>
</evidence>